<protein>
    <submittedName>
        <fullName evidence="3">LCI fold-containing protein</fullName>
    </submittedName>
</protein>
<proteinExistence type="predicted"/>
<evidence type="ECO:0000313" key="3">
    <source>
        <dbReference type="EMBL" id="XBM02662.1"/>
    </source>
</evidence>
<sequence length="95" mass="10421">MKLRRTMTGVALSLGLLLPISGQALATNHSTDADLRTKATKIVDCSETPFKKEANRLCMYSDNGVFANSFNNFGTTFYFKGKAGNYGYYESSSKS</sequence>
<dbReference type="RefSeq" id="WP_171465553.1">
    <property type="nucleotide sequence ID" value="NZ_CP157353.1"/>
</dbReference>
<organism evidence="3">
    <name type="scientific">Bacillus sp. BS1807G30</name>
    <dbReference type="NCBI Taxonomy" id="3153756"/>
    <lineage>
        <taxon>Bacteria</taxon>
        <taxon>Bacillati</taxon>
        <taxon>Bacillota</taxon>
        <taxon>Bacilli</taxon>
        <taxon>Bacillales</taxon>
        <taxon>Bacillaceae</taxon>
        <taxon>Bacillus</taxon>
    </lineage>
</organism>
<dbReference type="AlphaFoldDB" id="A0AAU7FFH6"/>
<evidence type="ECO:0000256" key="1">
    <source>
        <dbReference type="SAM" id="SignalP"/>
    </source>
</evidence>
<dbReference type="EMBL" id="CP157353">
    <property type="protein sequence ID" value="XBM02662.1"/>
    <property type="molecule type" value="Genomic_DNA"/>
</dbReference>
<accession>A0AAU7FFH6</accession>
<gene>
    <name evidence="3" type="ORF">ABG082_10840</name>
</gene>
<feature type="chain" id="PRO_5043885049" evidence="1">
    <location>
        <begin position="27"/>
        <end position="95"/>
    </location>
</feature>
<keyword evidence="1" id="KW-0732">Signal</keyword>
<feature type="signal peptide" evidence="1">
    <location>
        <begin position="1"/>
        <end position="26"/>
    </location>
</feature>
<dbReference type="InterPro" id="IPR020976">
    <property type="entry name" value="Antimicrobial_lci"/>
</dbReference>
<evidence type="ECO:0000259" key="2">
    <source>
        <dbReference type="Pfam" id="PF12197"/>
    </source>
</evidence>
<feature type="domain" description="LCI fold" evidence="2">
    <location>
        <begin position="55"/>
        <end position="90"/>
    </location>
</feature>
<dbReference type="Pfam" id="PF12197">
    <property type="entry name" value="lci"/>
    <property type="match status" value="1"/>
</dbReference>
<reference evidence="3" key="1">
    <citation type="submission" date="2024-05" db="EMBL/GenBank/DDBJ databases">
        <authorList>
            <person name="Liu Z."/>
        </authorList>
    </citation>
    <scope>NUCLEOTIDE SEQUENCE</scope>
    <source>
        <strain evidence="3">BS1807G30</strain>
    </source>
</reference>
<name>A0AAU7FFH6_9BACI</name>